<dbReference type="PANTHER" id="PTHR28083:SF1">
    <property type="entry name" value="GOOD FOR FULL DBP5 ACTIVITY PROTEIN 2"/>
    <property type="match status" value="1"/>
</dbReference>
<dbReference type="Pfam" id="PF21762">
    <property type="entry name" value="DEDDh_C"/>
    <property type="match status" value="1"/>
</dbReference>
<dbReference type="GO" id="GO:0003676">
    <property type="term" value="F:nucleic acid binding"/>
    <property type="evidence" value="ECO:0007669"/>
    <property type="project" value="InterPro"/>
</dbReference>
<name>A0A5C3KRJ3_COPMA</name>
<evidence type="ECO:0000259" key="2">
    <source>
        <dbReference type="Pfam" id="PF21762"/>
    </source>
</evidence>
<evidence type="ECO:0000313" key="4">
    <source>
        <dbReference type="Proteomes" id="UP000307440"/>
    </source>
</evidence>
<feature type="domain" description="Gfd2/YDR514C-like C-terminal" evidence="2">
    <location>
        <begin position="163"/>
        <end position="349"/>
    </location>
</feature>
<dbReference type="Gene3D" id="3.30.420.10">
    <property type="entry name" value="Ribonuclease H-like superfamily/Ribonuclease H"/>
    <property type="match status" value="1"/>
</dbReference>
<dbReference type="GO" id="GO:0005634">
    <property type="term" value="C:nucleus"/>
    <property type="evidence" value="ECO:0007669"/>
    <property type="project" value="TreeGrafter"/>
</dbReference>
<organism evidence="3 4">
    <name type="scientific">Coprinopsis marcescibilis</name>
    <name type="common">Agaric fungus</name>
    <name type="synonym">Psathyrella marcescibilis</name>
    <dbReference type="NCBI Taxonomy" id="230819"/>
    <lineage>
        <taxon>Eukaryota</taxon>
        <taxon>Fungi</taxon>
        <taxon>Dikarya</taxon>
        <taxon>Basidiomycota</taxon>
        <taxon>Agaricomycotina</taxon>
        <taxon>Agaricomycetes</taxon>
        <taxon>Agaricomycetidae</taxon>
        <taxon>Agaricales</taxon>
        <taxon>Agaricineae</taxon>
        <taxon>Psathyrellaceae</taxon>
        <taxon>Coprinopsis</taxon>
    </lineage>
</organism>
<dbReference type="EMBL" id="ML210222">
    <property type="protein sequence ID" value="TFK23240.1"/>
    <property type="molecule type" value="Genomic_DNA"/>
</dbReference>
<dbReference type="InterPro" id="IPR048519">
    <property type="entry name" value="Gfd2/YDR514C-like_C"/>
</dbReference>
<reference evidence="3 4" key="1">
    <citation type="journal article" date="2019" name="Nat. Ecol. Evol.">
        <title>Megaphylogeny resolves global patterns of mushroom evolution.</title>
        <authorList>
            <person name="Varga T."/>
            <person name="Krizsan K."/>
            <person name="Foldi C."/>
            <person name="Dima B."/>
            <person name="Sanchez-Garcia M."/>
            <person name="Sanchez-Ramirez S."/>
            <person name="Szollosi G.J."/>
            <person name="Szarkandi J.G."/>
            <person name="Papp V."/>
            <person name="Albert L."/>
            <person name="Andreopoulos W."/>
            <person name="Angelini C."/>
            <person name="Antonin V."/>
            <person name="Barry K.W."/>
            <person name="Bougher N.L."/>
            <person name="Buchanan P."/>
            <person name="Buyck B."/>
            <person name="Bense V."/>
            <person name="Catcheside P."/>
            <person name="Chovatia M."/>
            <person name="Cooper J."/>
            <person name="Damon W."/>
            <person name="Desjardin D."/>
            <person name="Finy P."/>
            <person name="Geml J."/>
            <person name="Haridas S."/>
            <person name="Hughes K."/>
            <person name="Justo A."/>
            <person name="Karasinski D."/>
            <person name="Kautmanova I."/>
            <person name="Kiss B."/>
            <person name="Kocsube S."/>
            <person name="Kotiranta H."/>
            <person name="LaButti K.M."/>
            <person name="Lechner B.E."/>
            <person name="Liimatainen K."/>
            <person name="Lipzen A."/>
            <person name="Lukacs Z."/>
            <person name="Mihaltcheva S."/>
            <person name="Morgado L.N."/>
            <person name="Niskanen T."/>
            <person name="Noordeloos M.E."/>
            <person name="Ohm R.A."/>
            <person name="Ortiz-Santana B."/>
            <person name="Ovrebo C."/>
            <person name="Racz N."/>
            <person name="Riley R."/>
            <person name="Savchenko A."/>
            <person name="Shiryaev A."/>
            <person name="Soop K."/>
            <person name="Spirin V."/>
            <person name="Szebenyi C."/>
            <person name="Tomsovsky M."/>
            <person name="Tulloss R.E."/>
            <person name="Uehling J."/>
            <person name="Grigoriev I.V."/>
            <person name="Vagvolgyi C."/>
            <person name="Papp T."/>
            <person name="Martin F.M."/>
            <person name="Miettinen O."/>
            <person name="Hibbett D.S."/>
            <person name="Nagy L.G."/>
        </authorList>
    </citation>
    <scope>NUCLEOTIDE SEQUENCE [LARGE SCALE GENOMIC DNA]</scope>
    <source>
        <strain evidence="3 4">CBS 121175</strain>
    </source>
</reference>
<dbReference type="Proteomes" id="UP000307440">
    <property type="component" value="Unassembled WGS sequence"/>
</dbReference>
<keyword evidence="4" id="KW-1185">Reference proteome</keyword>
<dbReference type="OrthoDB" id="5953249at2759"/>
<sequence length="418" mass="46755">MAPPQALTGYYRYTDIWFDWPTKLDSEDGAAVKAILAHDAMVHPEHPLRPDGVQGAQLYIGTLNTGETRLLFTSAQVDYVRYWLHAMGMTKEPVPLPYSDCLLTMANLKNVAPAVYSNGGALRKAIKDVEKINKRLRGSNPELVARRDAFERVRKLWTAETGVWCAVDFEAWERDHKLLTEFGWSTVGWKAGQRFEESGHLIVEEGKPYTNGTYTKGYVYGVRERYDFGQSETVKRAAFKNKIHALLSNLRQYGLVFLVFHNSSQDIKYFESLETPIKGFCYADALGDPAPSEGIVVVDTAELLSALMGVTGGNRRSLKDMCGLLGQKPQNLHNAGNDAHLTLSCFMEMANGGQIDNQRENRWPNQTANGSLWVQVKSGQAGSDDDDEDDDDCDLPRPKLGYDPVTGELYRADDDEDL</sequence>
<dbReference type="PANTHER" id="PTHR28083">
    <property type="entry name" value="GOOD FOR FULL DBP5 ACTIVITY PROTEIN 2"/>
    <property type="match status" value="1"/>
</dbReference>
<proteinExistence type="predicted"/>
<feature type="region of interest" description="Disordered" evidence="1">
    <location>
        <begin position="375"/>
        <end position="418"/>
    </location>
</feature>
<feature type="compositionally biased region" description="Acidic residues" evidence="1">
    <location>
        <begin position="383"/>
        <end position="393"/>
    </location>
</feature>
<dbReference type="STRING" id="230819.A0A5C3KRJ3"/>
<evidence type="ECO:0000256" key="1">
    <source>
        <dbReference type="SAM" id="MobiDB-lite"/>
    </source>
</evidence>
<protein>
    <recommendedName>
        <fullName evidence="2">Gfd2/YDR514C-like C-terminal domain-containing protein</fullName>
    </recommendedName>
</protein>
<gene>
    <name evidence="3" type="ORF">FA15DRAFT_670625</name>
</gene>
<dbReference type="InterPro" id="IPR040151">
    <property type="entry name" value="Gfd2/YDR514C-like"/>
</dbReference>
<accession>A0A5C3KRJ3</accession>
<evidence type="ECO:0000313" key="3">
    <source>
        <dbReference type="EMBL" id="TFK23240.1"/>
    </source>
</evidence>
<dbReference type="InterPro" id="IPR036397">
    <property type="entry name" value="RNaseH_sf"/>
</dbReference>
<dbReference type="SUPFAM" id="SSF53098">
    <property type="entry name" value="Ribonuclease H-like"/>
    <property type="match status" value="1"/>
</dbReference>
<dbReference type="InterPro" id="IPR012337">
    <property type="entry name" value="RNaseH-like_sf"/>
</dbReference>
<dbReference type="AlphaFoldDB" id="A0A5C3KRJ3"/>